<dbReference type="STRING" id="341454.A0A4S2N0V6"/>
<gene>
    <name evidence="2" type="ORF">EX30DRAFT_338978</name>
</gene>
<dbReference type="Proteomes" id="UP000298138">
    <property type="component" value="Unassembled WGS sequence"/>
</dbReference>
<feature type="compositionally biased region" description="Polar residues" evidence="1">
    <location>
        <begin position="55"/>
        <end position="75"/>
    </location>
</feature>
<feature type="compositionally biased region" description="Low complexity" evidence="1">
    <location>
        <begin position="42"/>
        <end position="54"/>
    </location>
</feature>
<reference evidence="2 3" key="1">
    <citation type="submission" date="2019-04" db="EMBL/GenBank/DDBJ databases">
        <title>Comparative genomics and transcriptomics to analyze fruiting body development in filamentous ascomycetes.</title>
        <authorList>
            <consortium name="DOE Joint Genome Institute"/>
            <person name="Lutkenhaus R."/>
            <person name="Traeger S."/>
            <person name="Breuer J."/>
            <person name="Kuo A."/>
            <person name="Lipzen A."/>
            <person name="Pangilinan J."/>
            <person name="Dilworth D."/>
            <person name="Sandor L."/>
            <person name="Poggeler S."/>
            <person name="Barry K."/>
            <person name="Grigoriev I.V."/>
            <person name="Nowrousian M."/>
        </authorList>
    </citation>
    <scope>NUCLEOTIDE SEQUENCE [LARGE SCALE GENOMIC DNA]</scope>
    <source>
        <strain evidence="2 3">CBS 389.68</strain>
    </source>
</reference>
<dbReference type="EMBL" id="ML220114">
    <property type="protein sequence ID" value="TGZ82671.1"/>
    <property type="molecule type" value="Genomic_DNA"/>
</dbReference>
<proteinExistence type="predicted"/>
<organism evidence="2 3">
    <name type="scientific">Ascodesmis nigricans</name>
    <dbReference type="NCBI Taxonomy" id="341454"/>
    <lineage>
        <taxon>Eukaryota</taxon>
        <taxon>Fungi</taxon>
        <taxon>Dikarya</taxon>
        <taxon>Ascomycota</taxon>
        <taxon>Pezizomycotina</taxon>
        <taxon>Pezizomycetes</taxon>
        <taxon>Pezizales</taxon>
        <taxon>Ascodesmidaceae</taxon>
        <taxon>Ascodesmis</taxon>
    </lineage>
</organism>
<evidence type="ECO:0000313" key="2">
    <source>
        <dbReference type="EMBL" id="TGZ82671.1"/>
    </source>
</evidence>
<dbReference type="PANTHER" id="PTHR42089">
    <property type="entry name" value="YALI0F09427P"/>
    <property type="match status" value="1"/>
</dbReference>
<dbReference type="OrthoDB" id="5344687at2759"/>
<accession>A0A4S2N0V6</accession>
<evidence type="ECO:0000256" key="1">
    <source>
        <dbReference type="SAM" id="MobiDB-lite"/>
    </source>
</evidence>
<feature type="region of interest" description="Disordered" evidence="1">
    <location>
        <begin position="41"/>
        <end position="75"/>
    </location>
</feature>
<sequence>MHDQGDVSQLLRQVPLIVSPTVHIPSAVTLPYSYQPLPLALPSSSTGPPRSSSTQESSGYITSPSGQTTTTPEAISQTCHSLLQHLQSQKAEAEKIMVEWDRSITERELAEKRRIAPGYLDTGIILLEPTRKQEESGDDARPVSLREARSPGEELDKVFGS</sequence>
<dbReference type="PANTHER" id="PTHR42089:SF1">
    <property type="entry name" value="YALI0F09427P"/>
    <property type="match status" value="1"/>
</dbReference>
<dbReference type="InParanoid" id="A0A4S2N0V6"/>
<feature type="region of interest" description="Disordered" evidence="1">
    <location>
        <begin position="129"/>
        <end position="161"/>
    </location>
</feature>
<name>A0A4S2N0V6_9PEZI</name>
<protein>
    <submittedName>
        <fullName evidence="2">Uncharacterized protein</fullName>
    </submittedName>
</protein>
<dbReference type="AlphaFoldDB" id="A0A4S2N0V6"/>
<evidence type="ECO:0000313" key="3">
    <source>
        <dbReference type="Proteomes" id="UP000298138"/>
    </source>
</evidence>
<keyword evidence="3" id="KW-1185">Reference proteome</keyword>